<dbReference type="InterPro" id="IPR032710">
    <property type="entry name" value="NTF2-like_dom_sf"/>
</dbReference>
<dbReference type="Gene3D" id="3.10.450.50">
    <property type="match status" value="1"/>
</dbReference>
<feature type="domain" description="SnoaL-like" evidence="2">
    <location>
        <begin position="33"/>
        <end position="160"/>
    </location>
</feature>
<dbReference type="EMBL" id="JAHGAW010000003">
    <property type="protein sequence ID" value="MBT2186436.1"/>
    <property type="molecule type" value="Genomic_DNA"/>
</dbReference>
<organism evidence="3 4">
    <name type="scientific">Sphingobium nicotianae</name>
    <dbReference type="NCBI Taxonomy" id="2782607"/>
    <lineage>
        <taxon>Bacteria</taxon>
        <taxon>Pseudomonadati</taxon>
        <taxon>Pseudomonadota</taxon>
        <taxon>Alphaproteobacteria</taxon>
        <taxon>Sphingomonadales</taxon>
        <taxon>Sphingomonadaceae</taxon>
        <taxon>Sphingobium</taxon>
    </lineage>
</organism>
<keyword evidence="4" id="KW-1185">Reference proteome</keyword>
<gene>
    <name evidence="3" type="ORF">KK488_05690</name>
</gene>
<dbReference type="AlphaFoldDB" id="A0A9X1IQ84"/>
<dbReference type="Proteomes" id="UP001138757">
    <property type="component" value="Unassembled WGS sequence"/>
</dbReference>
<dbReference type="Pfam" id="PF13577">
    <property type="entry name" value="SnoaL_4"/>
    <property type="match status" value="1"/>
</dbReference>
<feature type="signal peptide" evidence="1">
    <location>
        <begin position="1"/>
        <end position="20"/>
    </location>
</feature>
<keyword evidence="1" id="KW-0732">Signal</keyword>
<comment type="caution">
    <text evidence="3">The sequence shown here is derived from an EMBL/GenBank/DDBJ whole genome shotgun (WGS) entry which is preliminary data.</text>
</comment>
<evidence type="ECO:0000313" key="3">
    <source>
        <dbReference type="EMBL" id="MBT2186436.1"/>
    </source>
</evidence>
<dbReference type="SUPFAM" id="SSF54427">
    <property type="entry name" value="NTF2-like"/>
    <property type="match status" value="1"/>
</dbReference>
<dbReference type="CDD" id="cd00531">
    <property type="entry name" value="NTF2_like"/>
    <property type="match status" value="1"/>
</dbReference>
<evidence type="ECO:0000256" key="1">
    <source>
        <dbReference type="SAM" id="SignalP"/>
    </source>
</evidence>
<evidence type="ECO:0000313" key="4">
    <source>
        <dbReference type="Proteomes" id="UP001138757"/>
    </source>
</evidence>
<dbReference type="InterPro" id="IPR037401">
    <property type="entry name" value="SnoaL-like"/>
</dbReference>
<feature type="chain" id="PRO_5040961471" evidence="1">
    <location>
        <begin position="21"/>
        <end position="184"/>
    </location>
</feature>
<protein>
    <submittedName>
        <fullName evidence="3">Nuclear transport factor 2 family protein</fullName>
    </submittedName>
</protein>
<accession>A0A9X1IQ84</accession>
<sequence>MMRALIAGVALLAVTTPVVAKAPPKPDFAQRVQRVEDELAIRRILLDYSFTQDAHDYEGYTALFAKEGEWANGPTVKKGRDAIHKMLIDLYGATPAGYVNNESYHITTNLQVDIDGDRATARSRHLLIMRGPSGQPEPVLAGRYEDQLIREDGAWKILKRIDYPIMPTPEEWGKYIRERRAQQK</sequence>
<proteinExistence type="predicted"/>
<evidence type="ECO:0000259" key="2">
    <source>
        <dbReference type="Pfam" id="PF13577"/>
    </source>
</evidence>
<reference evidence="3" key="1">
    <citation type="submission" date="2021-05" db="EMBL/GenBank/DDBJ databases">
        <title>Genome of Sphingobium sp. strain.</title>
        <authorList>
            <person name="Fan R."/>
        </authorList>
    </citation>
    <scope>NUCLEOTIDE SEQUENCE</scope>
    <source>
        <strain evidence="3">H33</strain>
    </source>
</reference>
<name>A0A9X1IQ84_9SPHN</name>